<proteinExistence type="predicted"/>
<reference evidence="1 2" key="1">
    <citation type="submission" date="2018-03" db="EMBL/GenBank/DDBJ databases">
        <title>Sequencing of reference strains of Xanthomonas.</title>
        <authorList>
            <person name="Studholme D.J."/>
            <person name="Vicente J."/>
            <person name="Sarris P."/>
        </authorList>
    </citation>
    <scope>NUCLEOTIDE SEQUENCE [LARGE SCALE GENOMIC DNA]</scope>
    <source>
        <strain evidence="1 2">WHRI 5232</strain>
    </source>
</reference>
<accession>A0AA45BU36</accession>
<dbReference type="AlphaFoldDB" id="A0AA45BU36"/>
<protein>
    <submittedName>
        <fullName evidence="1">Uncharacterized protein</fullName>
    </submittedName>
</protein>
<evidence type="ECO:0000313" key="1">
    <source>
        <dbReference type="EMBL" id="PUE92241.1"/>
    </source>
</evidence>
<dbReference type="RefSeq" id="WP_078565995.1">
    <property type="nucleotide sequence ID" value="NZ_CP013004.1"/>
</dbReference>
<evidence type="ECO:0000313" key="2">
    <source>
        <dbReference type="Proteomes" id="UP000251513"/>
    </source>
</evidence>
<dbReference type="Proteomes" id="UP000251513">
    <property type="component" value="Unassembled WGS sequence"/>
</dbReference>
<comment type="caution">
    <text evidence="1">The sequence shown here is derived from an EMBL/GenBank/DDBJ whole genome shotgun (WGS) entry which is preliminary data.</text>
</comment>
<organism evidence="1 2">
    <name type="scientific">Xanthomonas campestris pv. malvacearum</name>
    <dbReference type="NCBI Taxonomy" id="86040"/>
    <lineage>
        <taxon>Bacteria</taxon>
        <taxon>Pseudomonadati</taxon>
        <taxon>Pseudomonadota</taxon>
        <taxon>Gammaproteobacteria</taxon>
        <taxon>Lysobacterales</taxon>
        <taxon>Lysobacteraceae</taxon>
        <taxon>Xanthomonas</taxon>
    </lineage>
</organism>
<name>A0AA45BU36_XANCM</name>
<gene>
    <name evidence="1" type="ORF">C7T86_15210</name>
</gene>
<dbReference type="EMBL" id="PYJH01000033">
    <property type="protein sequence ID" value="PUE92241.1"/>
    <property type="molecule type" value="Genomic_DNA"/>
</dbReference>
<sequence length="68" mass="7581">MTPHCRQDAKQETTPALAVARVRTGCGMPSISDTLPESQQALRVIARFFSEHLELPSPQFRRAALTRC</sequence>